<organism evidence="2 3">
    <name type="scientific">Brachionus plicatilis</name>
    <name type="common">Marine rotifer</name>
    <name type="synonym">Brachionus muelleri</name>
    <dbReference type="NCBI Taxonomy" id="10195"/>
    <lineage>
        <taxon>Eukaryota</taxon>
        <taxon>Metazoa</taxon>
        <taxon>Spiralia</taxon>
        <taxon>Gnathifera</taxon>
        <taxon>Rotifera</taxon>
        <taxon>Eurotatoria</taxon>
        <taxon>Monogononta</taxon>
        <taxon>Pseudotrocha</taxon>
        <taxon>Ploima</taxon>
        <taxon>Brachionidae</taxon>
        <taxon>Brachionus</taxon>
    </lineage>
</organism>
<sequence length="119" mass="13807">MLEKKTMSWASPALKRYYNTSMNISMENGLVRYQCKVLVLIQSITNDTFFMRSACSRNINRMSTVTSWIWFNHLIILIIILQNHQDYLAHFLSNEPNNLDDFVVSSNKDLKTSHISASS</sequence>
<dbReference type="AlphaFoldDB" id="A0A3M7SLK6"/>
<dbReference type="EMBL" id="REGN01001156">
    <property type="protein sequence ID" value="RNA36619.1"/>
    <property type="molecule type" value="Genomic_DNA"/>
</dbReference>
<dbReference type="Proteomes" id="UP000276133">
    <property type="component" value="Unassembled WGS sequence"/>
</dbReference>
<evidence type="ECO:0000313" key="2">
    <source>
        <dbReference type="EMBL" id="RNA36619.1"/>
    </source>
</evidence>
<comment type="caution">
    <text evidence="2">The sequence shown here is derived from an EMBL/GenBank/DDBJ whole genome shotgun (WGS) entry which is preliminary data.</text>
</comment>
<evidence type="ECO:0000256" key="1">
    <source>
        <dbReference type="SAM" id="Phobius"/>
    </source>
</evidence>
<gene>
    <name evidence="2" type="ORF">BpHYR1_027096</name>
</gene>
<keyword evidence="1" id="KW-0812">Transmembrane</keyword>
<accession>A0A3M7SLK6</accession>
<proteinExistence type="predicted"/>
<protein>
    <submittedName>
        <fullName evidence="2">Uncharacterized protein</fullName>
    </submittedName>
</protein>
<reference evidence="2 3" key="1">
    <citation type="journal article" date="2018" name="Sci. Rep.">
        <title>Genomic signatures of local adaptation to the degree of environmental predictability in rotifers.</title>
        <authorList>
            <person name="Franch-Gras L."/>
            <person name="Hahn C."/>
            <person name="Garcia-Roger E.M."/>
            <person name="Carmona M.J."/>
            <person name="Serra M."/>
            <person name="Gomez A."/>
        </authorList>
    </citation>
    <scope>NUCLEOTIDE SEQUENCE [LARGE SCALE GENOMIC DNA]</scope>
    <source>
        <strain evidence="2">HYR1</strain>
    </source>
</reference>
<keyword evidence="3" id="KW-1185">Reference proteome</keyword>
<name>A0A3M7SLK6_BRAPC</name>
<evidence type="ECO:0000313" key="3">
    <source>
        <dbReference type="Proteomes" id="UP000276133"/>
    </source>
</evidence>
<keyword evidence="1" id="KW-1133">Transmembrane helix</keyword>
<feature type="transmembrane region" description="Helical" evidence="1">
    <location>
        <begin position="62"/>
        <end position="81"/>
    </location>
</feature>
<keyword evidence="1" id="KW-0472">Membrane</keyword>